<dbReference type="Pfam" id="PF03116">
    <property type="entry name" value="NQR2_RnfD_RnfE"/>
    <property type="match status" value="1"/>
</dbReference>
<dbReference type="InterPro" id="IPR004338">
    <property type="entry name" value="NqrB/RnfD"/>
</dbReference>
<comment type="subunit">
    <text evidence="10">The complex is composed of six subunits: RnfA, RnfB, RnfC, RnfD, RnfE and RnfG.</text>
</comment>
<feature type="transmembrane region" description="Helical" evidence="10">
    <location>
        <begin position="236"/>
        <end position="257"/>
    </location>
</feature>
<keyword evidence="10" id="KW-0997">Cell inner membrane</keyword>
<keyword evidence="5 10" id="KW-0812">Transmembrane</keyword>
<dbReference type="AlphaFoldDB" id="A0A8J7K6C0"/>
<keyword evidence="10" id="KW-1003">Cell membrane</keyword>
<comment type="cofactor">
    <cofactor evidence="10">
        <name>FMN</name>
        <dbReference type="ChEBI" id="CHEBI:58210"/>
    </cofactor>
</comment>
<dbReference type="Proteomes" id="UP000640333">
    <property type="component" value="Unassembled WGS sequence"/>
</dbReference>
<evidence type="ECO:0000256" key="8">
    <source>
        <dbReference type="ARBA" id="ARBA00022989"/>
    </source>
</evidence>
<dbReference type="GO" id="GO:0022900">
    <property type="term" value="P:electron transport chain"/>
    <property type="evidence" value="ECO:0007669"/>
    <property type="project" value="UniProtKB-UniRule"/>
</dbReference>
<keyword evidence="8 10" id="KW-1133">Transmembrane helix</keyword>
<comment type="similarity">
    <text evidence="10">Belongs to the NqrB/RnfD family.</text>
</comment>
<evidence type="ECO:0000256" key="7">
    <source>
        <dbReference type="ARBA" id="ARBA00022982"/>
    </source>
</evidence>
<proteinExistence type="inferred from homology"/>
<evidence type="ECO:0000256" key="2">
    <source>
        <dbReference type="ARBA" id="ARBA00022553"/>
    </source>
</evidence>
<keyword evidence="2 10" id="KW-0597">Phosphoprotein</keyword>
<evidence type="ECO:0000313" key="11">
    <source>
        <dbReference type="EMBL" id="MBE9396656.1"/>
    </source>
</evidence>
<dbReference type="PANTHER" id="PTHR30578:SF0">
    <property type="entry name" value="ION-TRANSLOCATING OXIDOREDUCTASE COMPLEX SUBUNIT D"/>
    <property type="match status" value="1"/>
</dbReference>
<gene>
    <name evidence="11" type="primary">rsxD</name>
    <name evidence="10" type="synonym">rnfD</name>
    <name evidence="11" type="ORF">IOQ59_05205</name>
</gene>
<keyword evidence="6 10" id="KW-1278">Translocase</keyword>
<dbReference type="GO" id="GO:0005886">
    <property type="term" value="C:plasma membrane"/>
    <property type="evidence" value="ECO:0007669"/>
    <property type="project" value="UniProtKB-SubCell"/>
</dbReference>
<evidence type="ECO:0000256" key="6">
    <source>
        <dbReference type="ARBA" id="ARBA00022967"/>
    </source>
</evidence>
<sequence length="353" mass="38447">MALIRSSSPHLHKMNQTGHVMRLVLMATLPGMAAMTFFFGWGTLINVIWASLLAVGFEAAILKWRNRPVGFVLRDYSALVTAVLLGLALPPFAAWWVTLVGVFVAIVIAKHLYGGLGQNPFNPAMVAYALLLISFPVEMTRWTVPFVMIDAESSWSVLSLFDTLSLIFGSIDSALIDNYTGATPLDALRHRGGLTTEEAWRQVPVLADGIGAWHAVSAAYVMGGVFLLYRKVFTWHAPVAMLGSLTVLSTLFFIVQPDYFADPFFHLTVGGTMLGAFFIATDPVSSATSNKGKIYFGIGIGALIFVIRTWGGYPDAIAFAVLLMNLTAPFIDQYTQPRTYGHAKANRGMKGDA</sequence>
<keyword evidence="1 10" id="KW-0813">Transport</keyword>
<dbReference type="RefSeq" id="WP_193952214.1">
    <property type="nucleotide sequence ID" value="NZ_JADEYS010000004.1"/>
</dbReference>
<feature type="modified residue" description="FMN phosphoryl threonine" evidence="10">
    <location>
        <position position="183"/>
    </location>
</feature>
<keyword evidence="3 10" id="KW-0285">Flavoprotein</keyword>
<evidence type="ECO:0000256" key="5">
    <source>
        <dbReference type="ARBA" id="ARBA00022692"/>
    </source>
</evidence>
<dbReference type="HAMAP" id="MF_00462">
    <property type="entry name" value="RsxD_RnfD"/>
    <property type="match status" value="1"/>
</dbReference>
<feature type="transmembrane region" description="Helical" evidence="10">
    <location>
        <begin position="95"/>
        <end position="113"/>
    </location>
</feature>
<dbReference type="NCBIfam" id="NF002011">
    <property type="entry name" value="PRK00816.1"/>
    <property type="match status" value="1"/>
</dbReference>
<dbReference type="InterPro" id="IPR011303">
    <property type="entry name" value="RnfD_bac"/>
</dbReference>
<keyword evidence="4 10" id="KW-0288">FMN</keyword>
<dbReference type="PANTHER" id="PTHR30578">
    <property type="entry name" value="ELECTRON TRANSPORT COMPLEX PROTEIN RNFD"/>
    <property type="match status" value="1"/>
</dbReference>
<comment type="caution">
    <text evidence="11">The sequence shown here is derived from an EMBL/GenBank/DDBJ whole genome shotgun (WGS) entry which is preliminary data.</text>
</comment>
<accession>A0A8J7K6C0</accession>
<dbReference type="EMBL" id="JADEYS010000004">
    <property type="protein sequence ID" value="MBE9396656.1"/>
    <property type="molecule type" value="Genomic_DNA"/>
</dbReference>
<feature type="transmembrane region" description="Helical" evidence="10">
    <location>
        <begin position="292"/>
        <end position="310"/>
    </location>
</feature>
<feature type="transmembrane region" description="Helical" evidence="10">
    <location>
        <begin position="20"/>
        <end position="41"/>
    </location>
</feature>
<dbReference type="NCBIfam" id="TIGR01946">
    <property type="entry name" value="rnfD"/>
    <property type="match status" value="1"/>
</dbReference>
<keyword evidence="7 10" id="KW-0249">Electron transport</keyword>
<feature type="transmembrane region" description="Helical" evidence="10">
    <location>
        <begin position="263"/>
        <end position="280"/>
    </location>
</feature>
<reference evidence="11" key="1">
    <citation type="submission" date="2020-10" db="EMBL/GenBank/DDBJ databases">
        <title>Bacterium isolated from coastal waters sediment.</title>
        <authorList>
            <person name="Chen R.-J."/>
            <person name="Lu D.-C."/>
            <person name="Zhu K.-L."/>
            <person name="Du Z.-J."/>
        </authorList>
    </citation>
    <scope>NUCLEOTIDE SEQUENCE</scope>
    <source>
        <strain evidence="11">N1Y112</strain>
    </source>
</reference>
<dbReference type="GO" id="GO:0055085">
    <property type="term" value="P:transmembrane transport"/>
    <property type="evidence" value="ECO:0007669"/>
    <property type="project" value="InterPro"/>
</dbReference>
<comment type="subcellular location">
    <subcellularLocation>
        <location evidence="10">Cell inner membrane</location>
        <topology evidence="10">Multi-pass membrane protein</topology>
    </subcellularLocation>
</comment>
<keyword evidence="9 10" id="KW-0472">Membrane</keyword>
<evidence type="ECO:0000256" key="3">
    <source>
        <dbReference type="ARBA" id="ARBA00022630"/>
    </source>
</evidence>
<evidence type="ECO:0000256" key="9">
    <source>
        <dbReference type="ARBA" id="ARBA00023136"/>
    </source>
</evidence>
<evidence type="ECO:0000256" key="1">
    <source>
        <dbReference type="ARBA" id="ARBA00022448"/>
    </source>
</evidence>
<comment type="function">
    <text evidence="10">Part of a membrane-bound complex that couples electron transfer with translocation of ions across the membrane.</text>
</comment>
<feature type="transmembrane region" description="Helical" evidence="10">
    <location>
        <begin position="210"/>
        <end position="229"/>
    </location>
</feature>
<protein>
    <recommendedName>
        <fullName evidence="10">Ion-translocating oxidoreductase complex subunit D</fullName>
        <ecNumber evidence="10">7.-.-.-</ecNumber>
    </recommendedName>
    <alternativeName>
        <fullName evidence="10">Rnf electron transport complex subunit D</fullName>
    </alternativeName>
</protein>
<name>A0A8J7K6C0_9GAMM</name>
<evidence type="ECO:0000313" key="12">
    <source>
        <dbReference type="Proteomes" id="UP000640333"/>
    </source>
</evidence>
<keyword evidence="12" id="KW-1185">Reference proteome</keyword>
<evidence type="ECO:0000256" key="4">
    <source>
        <dbReference type="ARBA" id="ARBA00022643"/>
    </source>
</evidence>
<organism evidence="11 12">
    <name type="scientific">Pontibacterium sinense</name>
    <dbReference type="NCBI Taxonomy" id="2781979"/>
    <lineage>
        <taxon>Bacteria</taxon>
        <taxon>Pseudomonadati</taxon>
        <taxon>Pseudomonadota</taxon>
        <taxon>Gammaproteobacteria</taxon>
        <taxon>Oceanospirillales</taxon>
        <taxon>Oceanospirillaceae</taxon>
        <taxon>Pontibacterium</taxon>
    </lineage>
</organism>
<evidence type="ECO:0000256" key="10">
    <source>
        <dbReference type="HAMAP-Rule" id="MF_00462"/>
    </source>
</evidence>
<feature type="transmembrane region" description="Helical" evidence="10">
    <location>
        <begin position="125"/>
        <end position="144"/>
    </location>
</feature>
<dbReference type="EC" id="7.-.-.-" evidence="10"/>